<reference evidence="1 2" key="1">
    <citation type="submission" date="2017-02" db="EMBL/GenBank/DDBJ databases">
        <title>Complete genome sequences of Mycobacterium kansasii strains isolated from rhesus macaques.</title>
        <authorList>
            <person name="Panda A."/>
            <person name="Nagaraj S."/>
            <person name="Zhao X."/>
            <person name="Tettelin H."/>
            <person name="Detolla L.J."/>
        </authorList>
    </citation>
    <scope>NUCLEOTIDE SEQUENCE [LARGE SCALE GENOMIC DNA]</scope>
    <source>
        <strain evidence="1 2">11-3813</strain>
    </source>
</reference>
<gene>
    <name evidence="1" type="ORF">BZL30_8638</name>
</gene>
<comment type="caution">
    <text evidence="1">The sequence shown here is derived from an EMBL/GenBank/DDBJ whole genome shotgun (WGS) entry which is preliminary data.</text>
</comment>
<sequence>MIGHNLLEFDRPFLEKAASAPASIHRTFRRVSTACISQPLST</sequence>
<evidence type="ECO:0000313" key="1">
    <source>
        <dbReference type="EMBL" id="OOK65654.1"/>
    </source>
</evidence>
<dbReference type="Proteomes" id="UP000189229">
    <property type="component" value="Unassembled WGS sequence"/>
</dbReference>
<name>A0A1V3WF92_MYCKA</name>
<organism evidence="1 2">
    <name type="scientific">Mycobacterium kansasii</name>
    <dbReference type="NCBI Taxonomy" id="1768"/>
    <lineage>
        <taxon>Bacteria</taxon>
        <taxon>Bacillati</taxon>
        <taxon>Actinomycetota</taxon>
        <taxon>Actinomycetes</taxon>
        <taxon>Mycobacteriales</taxon>
        <taxon>Mycobacteriaceae</taxon>
        <taxon>Mycobacterium</taxon>
    </lineage>
</organism>
<proteinExistence type="predicted"/>
<dbReference type="AlphaFoldDB" id="A0A1V3WF92"/>
<dbReference type="EMBL" id="MVBM01000010">
    <property type="protein sequence ID" value="OOK65654.1"/>
    <property type="molecule type" value="Genomic_DNA"/>
</dbReference>
<protein>
    <submittedName>
        <fullName evidence="1">Uncharacterized protein</fullName>
    </submittedName>
</protein>
<evidence type="ECO:0000313" key="2">
    <source>
        <dbReference type="Proteomes" id="UP000189229"/>
    </source>
</evidence>
<accession>A0A1V3WF92</accession>